<gene>
    <name evidence="1" type="ORF">EXY25_12530</name>
</gene>
<dbReference type="Proteomes" id="UP000292544">
    <property type="component" value="Unassembled WGS sequence"/>
</dbReference>
<keyword evidence="2" id="KW-1185">Reference proteome</keyword>
<evidence type="ECO:0008006" key="3">
    <source>
        <dbReference type="Google" id="ProtNLM"/>
    </source>
</evidence>
<proteinExistence type="predicted"/>
<organism evidence="1 2">
    <name type="scientific">Corallincola spongiicola</name>
    <dbReference type="NCBI Taxonomy" id="2520508"/>
    <lineage>
        <taxon>Bacteria</taxon>
        <taxon>Pseudomonadati</taxon>
        <taxon>Pseudomonadota</taxon>
        <taxon>Gammaproteobacteria</taxon>
        <taxon>Alteromonadales</taxon>
        <taxon>Psychromonadaceae</taxon>
        <taxon>Corallincola</taxon>
    </lineage>
</organism>
<sequence length="71" mass="8494">MKRWAYRFSPKVSSELYKSQQDHSSQLQARSWEVQKRLCGRFRQLRTRGKEYNKVVTAVARELIGYAWDIA</sequence>
<evidence type="ECO:0000313" key="2">
    <source>
        <dbReference type="Proteomes" id="UP000292544"/>
    </source>
</evidence>
<dbReference type="RefSeq" id="WP_130567037.1">
    <property type="nucleotide sequence ID" value="NZ_SHLY01000004.1"/>
</dbReference>
<dbReference type="EMBL" id="SHLY01000004">
    <property type="protein sequence ID" value="TAA45028.1"/>
    <property type="molecule type" value="Genomic_DNA"/>
</dbReference>
<reference evidence="2" key="1">
    <citation type="submission" date="2019-02" db="EMBL/GenBank/DDBJ databases">
        <title>Draft genome sequence of Muricauda sp. 176CP4-71.</title>
        <authorList>
            <person name="Park J.-S."/>
        </authorList>
    </citation>
    <scope>NUCLEOTIDE SEQUENCE [LARGE SCALE GENOMIC DNA]</scope>
    <source>
        <strain evidence="2">176GS2-150</strain>
    </source>
</reference>
<protein>
    <recommendedName>
        <fullName evidence="3">Transposase</fullName>
    </recommendedName>
</protein>
<name>A0ABY1WN97_9GAMM</name>
<evidence type="ECO:0000313" key="1">
    <source>
        <dbReference type="EMBL" id="TAA45028.1"/>
    </source>
</evidence>
<accession>A0ABY1WN97</accession>
<comment type="caution">
    <text evidence="1">The sequence shown here is derived from an EMBL/GenBank/DDBJ whole genome shotgun (WGS) entry which is preliminary data.</text>
</comment>